<dbReference type="Proteomes" id="UP000660110">
    <property type="component" value="Unassembled WGS sequence"/>
</dbReference>
<keyword evidence="1" id="KW-1133">Transmembrane helix</keyword>
<dbReference type="EMBL" id="BMEL01000004">
    <property type="protein sequence ID" value="GGF28502.1"/>
    <property type="molecule type" value="Genomic_DNA"/>
</dbReference>
<feature type="transmembrane region" description="Helical" evidence="1">
    <location>
        <begin position="6"/>
        <end position="26"/>
    </location>
</feature>
<evidence type="ECO:0000256" key="1">
    <source>
        <dbReference type="SAM" id="Phobius"/>
    </source>
</evidence>
<dbReference type="RefSeq" id="WP_188378291.1">
    <property type="nucleotide sequence ID" value="NZ_BMEL01000004.1"/>
</dbReference>
<reference evidence="2" key="2">
    <citation type="submission" date="2020-09" db="EMBL/GenBank/DDBJ databases">
        <authorList>
            <person name="Sun Q."/>
            <person name="Zhou Y."/>
        </authorList>
    </citation>
    <scope>NUCLEOTIDE SEQUENCE</scope>
    <source>
        <strain evidence="2">CGMCC 1.12153</strain>
    </source>
</reference>
<name>A0A917B724_HALAA</name>
<gene>
    <name evidence="2" type="ORF">GCM10010954_29460</name>
</gene>
<evidence type="ECO:0000313" key="3">
    <source>
        <dbReference type="Proteomes" id="UP000660110"/>
    </source>
</evidence>
<sequence>MMDYVWLNIGSFVLGIIAWTTPLLSLTSDKKKRNKKWVRMSFISFSACSISLCFQIFYIYHKVVIEDWWALIDTMYAVAIASATLLVVTIILNAITLNASRGITTD</sequence>
<proteinExistence type="predicted"/>
<organism evidence="2 3">
    <name type="scientific">Halobacillus andaensis</name>
    <dbReference type="NCBI Taxonomy" id="1176239"/>
    <lineage>
        <taxon>Bacteria</taxon>
        <taxon>Bacillati</taxon>
        <taxon>Bacillota</taxon>
        <taxon>Bacilli</taxon>
        <taxon>Bacillales</taxon>
        <taxon>Bacillaceae</taxon>
        <taxon>Halobacillus</taxon>
    </lineage>
</organism>
<comment type="caution">
    <text evidence="2">The sequence shown here is derived from an EMBL/GenBank/DDBJ whole genome shotgun (WGS) entry which is preliminary data.</text>
</comment>
<feature type="transmembrane region" description="Helical" evidence="1">
    <location>
        <begin position="75"/>
        <end position="95"/>
    </location>
</feature>
<reference evidence="2" key="1">
    <citation type="journal article" date="2014" name="Int. J. Syst. Evol. Microbiol.">
        <title>Complete genome sequence of Corynebacterium casei LMG S-19264T (=DSM 44701T), isolated from a smear-ripened cheese.</title>
        <authorList>
            <consortium name="US DOE Joint Genome Institute (JGI-PGF)"/>
            <person name="Walter F."/>
            <person name="Albersmeier A."/>
            <person name="Kalinowski J."/>
            <person name="Ruckert C."/>
        </authorList>
    </citation>
    <scope>NUCLEOTIDE SEQUENCE</scope>
    <source>
        <strain evidence="2">CGMCC 1.12153</strain>
    </source>
</reference>
<keyword evidence="1" id="KW-0812">Transmembrane</keyword>
<feature type="transmembrane region" description="Helical" evidence="1">
    <location>
        <begin position="38"/>
        <end position="60"/>
    </location>
</feature>
<evidence type="ECO:0000313" key="2">
    <source>
        <dbReference type="EMBL" id="GGF28502.1"/>
    </source>
</evidence>
<dbReference type="AlphaFoldDB" id="A0A917B724"/>
<protein>
    <submittedName>
        <fullName evidence="2">Uncharacterized protein</fullName>
    </submittedName>
</protein>
<keyword evidence="1" id="KW-0472">Membrane</keyword>
<accession>A0A917B724</accession>
<keyword evidence="3" id="KW-1185">Reference proteome</keyword>